<dbReference type="AlphaFoldDB" id="A0AAV7LGU4"/>
<comment type="caution">
    <text evidence="2">The sequence shown here is derived from an EMBL/GenBank/DDBJ whole genome shotgun (WGS) entry which is preliminary data.</text>
</comment>
<evidence type="ECO:0000313" key="3">
    <source>
        <dbReference type="Proteomes" id="UP001066276"/>
    </source>
</evidence>
<dbReference type="Proteomes" id="UP001066276">
    <property type="component" value="Chromosome 11"/>
</dbReference>
<evidence type="ECO:0000313" key="2">
    <source>
        <dbReference type="EMBL" id="KAJ1090807.1"/>
    </source>
</evidence>
<feature type="region of interest" description="Disordered" evidence="1">
    <location>
        <begin position="44"/>
        <end position="90"/>
    </location>
</feature>
<keyword evidence="3" id="KW-1185">Reference proteome</keyword>
<name>A0AAV7LGU4_PLEWA</name>
<sequence length="90" mass="9356">MGRTGASDRETHGCGGCNEKRTTSITHRAKEGRALARATWAYLAPTAPRDPDEGTPGSDAERGLTLEVGEQAELSECPSALGVGGVQDSE</sequence>
<feature type="region of interest" description="Disordered" evidence="1">
    <location>
        <begin position="1"/>
        <end position="29"/>
    </location>
</feature>
<accession>A0AAV7LGU4</accession>
<reference evidence="2" key="1">
    <citation type="journal article" date="2022" name="bioRxiv">
        <title>Sequencing and chromosome-scale assembly of the giantPleurodeles waltlgenome.</title>
        <authorList>
            <person name="Brown T."/>
            <person name="Elewa A."/>
            <person name="Iarovenko S."/>
            <person name="Subramanian E."/>
            <person name="Araus A.J."/>
            <person name="Petzold A."/>
            <person name="Susuki M."/>
            <person name="Suzuki K.-i.T."/>
            <person name="Hayashi T."/>
            <person name="Toyoda A."/>
            <person name="Oliveira C."/>
            <person name="Osipova E."/>
            <person name="Leigh N.D."/>
            <person name="Simon A."/>
            <person name="Yun M.H."/>
        </authorList>
    </citation>
    <scope>NUCLEOTIDE SEQUENCE</scope>
    <source>
        <strain evidence="2">20211129_DDA</strain>
        <tissue evidence="2">Liver</tissue>
    </source>
</reference>
<organism evidence="2 3">
    <name type="scientific">Pleurodeles waltl</name>
    <name type="common">Iberian ribbed newt</name>
    <dbReference type="NCBI Taxonomy" id="8319"/>
    <lineage>
        <taxon>Eukaryota</taxon>
        <taxon>Metazoa</taxon>
        <taxon>Chordata</taxon>
        <taxon>Craniata</taxon>
        <taxon>Vertebrata</taxon>
        <taxon>Euteleostomi</taxon>
        <taxon>Amphibia</taxon>
        <taxon>Batrachia</taxon>
        <taxon>Caudata</taxon>
        <taxon>Salamandroidea</taxon>
        <taxon>Salamandridae</taxon>
        <taxon>Pleurodelinae</taxon>
        <taxon>Pleurodeles</taxon>
    </lineage>
</organism>
<gene>
    <name evidence="2" type="ORF">NDU88_003936</name>
</gene>
<protein>
    <submittedName>
        <fullName evidence="2">Uncharacterized protein</fullName>
    </submittedName>
</protein>
<proteinExistence type="predicted"/>
<evidence type="ECO:0000256" key="1">
    <source>
        <dbReference type="SAM" id="MobiDB-lite"/>
    </source>
</evidence>
<dbReference type="EMBL" id="JANPWB010000015">
    <property type="protein sequence ID" value="KAJ1090807.1"/>
    <property type="molecule type" value="Genomic_DNA"/>
</dbReference>